<evidence type="ECO:0000313" key="1">
    <source>
        <dbReference type="EMBL" id="SVE19742.1"/>
    </source>
</evidence>
<dbReference type="AlphaFoldDB" id="A0A383BIL2"/>
<name>A0A383BIL2_9ZZZZ</name>
<protein>
    <submittedName>
        <fullName evidence="1">Uncharacterized protein</fullName>
    </submittedName>
</protein>
<dbReference type="EMBL" id="UINC01200725">
    <property type="protein sequence ID" value="SVE19742.1"/>
    <property type="molecule type" value="Genomic_DNA"/>
</dbReference>
<gene>
    <name evidence="1" type="ORF">METZ01_LOCUS472596</name>
</gene>
<organism evidence="1">
    <name type="scientific">marine metagenome</name>
    <dbReference type="NCBI Taxonomy" id="408172"/>
    <lineage>
        <taxon>unclassified sequences</taxon>
        <taxon>metagenomes</taxon>
        <taxon>ecological metagenomes</taxon>
    </lineage>
</organism>
<proteinExistence type="predicted"/>
<reference evidence="1" key="1">
    <citation type="submission" date="2018-05" db="EMBL/GenBank/DDBJ databases">
        <authorList>
            <person name="Lanie J.A."/>
            <person name="Ng W.-L."/>
            <person name="Kazmierczak K.M."/>
            <person name="Andrzejewski T.M."/>
            <person name="Davidsen T.M."/>
            <person name="Wayne K.J."/>
            <person name="Tettelin H."/>
            <person name="Glass J.I."/>
            <person name="Rusch D."/>
            <person name="Podicherti R."/>
            <person name="Tsui H.-C.T."/>
            <person name="Winkler M.E."/>
        </authorList>
    </citation>
    <scope>NUCLEOTIDE SEQUENCE</scope>
</reference>
<accession>A0A383BIL2</accession>
<dbReference type="Gene3D" id="1.10.238.160">
    <property type="match status" value="1"/>
</dbReference>
<sequence>MTKENIIQPRILRMKQLITYTSMSRAYLYQKIAEGELHEGYQISPGVRAWEKSEIDKWINKRTGRDV</sequence>
<dbReference type="Pfam" id="PF05930">
    <property type="entry name" value="Phage_AlpA"/>
    <property type="match status" value="1"/>
</dbReference>
<dbReference type="InterPro" id="IPR010260">
    <property type="entry name" value="AlpA"/>
</dbReference>